<dbReference type="AlphaFoldDB" id="A0A7C2K054"/>
<sequence>MTTDAQTSAPRKTGGAPPGNGNGIKTGRRYNVGTLPKDCRSIENVRSKISRQVTEEVIARTGEMSVYSAAVLQSLVRHETRCQLLTRWLRIEGDKLTVLDRSALLRDISSATDARDKCLERLGLDKSALPAPWEPSGSPQPVLVLPDNSRRSHAPQQTTTDEVAAGTSPDGTESAHEGGER</sequence>
<proteinExistence type="predicted"/>
<evidence type="ECO:0000256" key="1">
    <source>
        <dbReference type="SAM" id="MobiDB-lite"/>
    </source>
</evidence>
<protein>
    <submittedName>
        <fullName evidence="2">Uncharacterized protein</fullName>
    </submittedName>
</protein>
<reference evidence="2" key="1">
    <citation type="journal article" date="2020" name="mSystems">
        <title>Genome- and Community-Level Interaction Insights into Carbon Utilization and Element Cycling Functions of Hydrothermarchaeota in Hydrothermal Sediment.</title>
        <authorList>
            <person name="Zhou Z."/>
            <person name="Liu Y."/>
            <person name="Xu W."/>
            <person name="Pan J."/>
            <person name="Luo Z.H."/>
            <person name="Li M."/>
        </authorList>
    </citation>
    <scope>NUCLEOTIDE SEQUENCE [LARGE SCALE GENOMIC DNA]</scope>
    <source>
        <strain evidence="2">SpSt-339</strain>
    </source>
</reference>
<feature type="region of interest" description="Disordered" evidence="1">
    <location>
        <begin position="1"/>
        <end position="30"/>
    </location>
</feature>
<name>A0A7C2K054_9PLAN</name>
<feature type="region of interest" description="Disordered" evidence="1">
    <location>
        <begin position="128"/>
        <end position="181"/>
    </location>
</feature>
<evidence type="ECO:0000313" key="2">
    <source>
        <dbReference type="EMBL" id="HEN17044.1"/>
    </source>
</evidence>
<accession>A0A7C2K054</accession>
<dbReference type="EMBL" id="DSOK01000451">
    <property type="protein sequence ID" value="HEN17044.1"/>
    <property type="molecule type" value="Genomic_DNA"/>
</dbReference>
<feature type="compositionally biased region" description="Polar residues" evidence="1">
    <location>
        <begin position="1"/>
        <end position="10"/>
    </location>
</feature>
<gene>
    <name evidence="2" type="ORF">ENQ76_16420</name>
</gene>
<comment type="caution">
    <text evidence="2">The sequence shown here is derived from an EMBL/GenBank/DDBJ whole genome shotgun (WGS) entry which is preliminary data.</text>
</comment>
<organism evidence="2">
    <name type="scientific">Schlesneria paludicola</name>
    <dbReference type="NCBI Taxonomy" id="360056"/>
    <lineage>
        <taxon>Bacteria</taxon>
        <taxon>Pseudomonadati</taxon>
        <taxon>Planctomycetota</taxon>
        <taxon>Planctomycetia</taxon>
        <taxon>Planctomycetales</taxon>
        <taxon>Planctomycetaceae</taxon>
        <taxon>Schlesneria</taxon>
    </lineage>
</organism>